<evidence type="ECO:0000256" key="1">
    <source>
        <dbReference type="SAM" id="MobiDB-lite"/>
    </source>
</evidence>
<dbReference type="Proteomes" id="UP000245119">
    <property type="component" value="Linkage Group LG13"/>
</dbReference>
<sequence>MTSPPLALDFDYNSRPACPSPQRCLQPLLALLIEELECDETLKEPELTTLLLTCLAYPPSVVQIVWRRASEPNPLTIGEDTFVGDKRFYVRHRKHSLEWNLHIREATPQDSGVYECQVITRSRDIRQMVLLRIDGELGEKSRKTVGERHNGSQFVEKGNTLTLTCNATGFDYPPDELDWFKDGLKLTSDLRRTLRKDVSLADKTIVSKLQVARATMADAGTYVCRASDMQVTSAKNPKTSPPSGRSDRGEA</sequence>
<accession>A0A2T7NFP7</accession>
<dbReference type="Pfam" id="PF07686">
    <property type="entry name" value="V-set"/>
    <property type="match status" value="1"/>
</dbReference>
<dbReference type="InterPro" id="IPR013106">
    <property type="entry name" value="Ig_V-set"/>
</dbReference>
<feature type="domain" description="Ig-like" evidence="2">
    <location>
        <begin position="27"/>
        <end position="126"/>
    </location>
</feature>
<name>A0A2T7NFP7_POMCA</name>
<dbReference type="Pfam" id="PF13927">
    <property type="entry name" value="Ig_3"/>
    <property type="match status" value="1"/>
</dbReference>
<dbReference type="InterPro" id="IPR037448">
    <property type="entry name" value="Zig-8"/>
</dbReference>
<dbReference type="SUPFAM" id="SSF48726">
    <property type="entry name" value="Immunoglobulin"/>
    <property type="match status" value="2"/>
</dbReference>
<evidence type="ECO:0000259" key="2">
    <source>
        <dbReference type="PROSITE" id="PS50835"/>
    </source>
</evidence>
<dbReference type="PANTHER" id="PTHR23279">
    <property type="entry name" value="DEFECTIVE PROBOSCIS EXTENSION RESPONSE DPR -RELATED"/>
    <property type="match status" value="1"/>
</dbReference>
<dbReference type="InterPro" id="IPR007110">
    <property type="entry name" value="Ig-like_dom"/>
</dbReference>
<dbReference type="Gene3D" id="2.60.40.10">
    <property type="entry name" value="Immunoglobulins"/>
    <property type="match status" value="2"/>
</dbReference>
<gene>
    <name evidence="3" type="ORF">C0Q70_20484</name>
</gene>
<keyword evidence="4" id="KW-1185">Reference proteome</keyword>
<comment type="caution">
    <text evidence="3">The sequence shown here is derived from an EMBL/GenBank/DDBJ whole genome shotgun (WGS) entry which is preliminary data.</text>
</comment>
<dbReference type="SMART" id="SM00409">
    <property type="entry name" value="IG"/>
    <property type="match status" value="2"/>
</dbReference>
<reference evidence="3 4" key="1">
    <citation type="submission" date="2018-04" db="EMBL/GenBank/DDBJ databases">
        <title>The genome of golden apple snail Pomacea canaliculata provides insight into stress tolerance and invasive adaptation.</title>
        <authorList>
            <person name="Liu C."/>
            <person name="Liu B."/>
            <person name="Ren Y."/>
            <person name="Zhang Y."/>
            <person name="Wang H."/>
            <person name="Li S."/>
            <person name="Jiang F."/>
            <person name="Yin L."/>
            <person name="Zhang G."/>
            <person name="Qian W."/>
            <person name="Fan W."/>
        </authorList>
    </citation>
    <scope>NUCLEOTIDE SEQUENCE [LARGE SCALE GENOMIC DNA]</scope>
    <source>
        <strain evidence="3">SZHN2017</strain>
        <tissue evidence="3">Muscle</tissue>
    </source>
</reference>
<dbReference type="InterPro" id="IPR003598">
    <property type="entry name" value="Ig_sub2"/>
</dbReference>
<dbReference type="InterPro" id="IPR036179">
    <property type="entry name" value="Ig-like_dom_sf"/>
</dbReference>
<dbReference type="GO" id="GO:0050808">
    <property type="term" value="P:synapse organization"/>
    <property type="evidence" value="ECO:0007669"/>
    <property type="project" value="TreeGrafter"/>
</dbReference>
<proteinExistence type="predicted"/>
<dbReference type="CDD" id="cd00096">
    <property type="entry name" value="Ig"/>
    <property type="match status" value="1"/>
</dbReference>
<dbReference type="PROSITE" id="PS50835">
    <property type="entry name" value="IG_LIKE"/>
    <property type="match status" value="2"/>
</dbReference>
<protein>
    <recommendedName>
        <fullName evidence="2">Ig-like domain-containing protein</fullName>
    </recommendedName>
</protein>
<dbReference type="OrthoDB" id="190835at2759"/>
<dbReference type="EMBL" id="PZQS01000013">
    <property type="protein sequence ID" value="PVD19990.1"/>
    <property type="molecule type" value="Genomic_DNA"/>
</dbReference>
<dbReference type="GO" id="GO:0032589">
    <property type="term" value="C:neuron projection membrane"/>
    <property type="evidence" value="ECO:0007669"/>
    <property type="project" value="TreeGrafter"/>
</dbReference>
<dbReference type="PANTHER" id="PTHR23279:SF36">
    <property type="entry name" value="DEFECTIVE PROBOSCIS EXTENSION RESPONSE 9, ISOFORM A"/>
    <property type="match status" value="1"/>
</dbReference>
<feature type="domain" description="Ig-like" evidence="2">
    <location>
        <begin position="155"/>
        <end position="240"/>
    </location>
</feature>
<dbReference type="STRING" id="400727.A0A2T7NFP7"/>
<dbReference type="AlphaFoldDB" id="A0A2T7NFP7"/>
<dbReference type="InterPro" id="IPR013783">
    <property type="entry name" value="Ig-like_fold"/>
</dbReference>
<feature type="region of interest" description="Disordered" evidence="1">
    <location>
        <begin position="230"/>
        <end position="251"/>
    </location>
</feature>
<evidence type="ECO:0000313" key="3">
    <source>
        <dbReference type="EMBL" id="PVD19990.1"/>
    </source>
</evidence>
<feature type="compositionally biased region" description="Polar residues" evidence="1">
    <location>
        <begin position="230"/>
        <end position="243"/>
    </location>
</feature>
<dbReference type="SMART" id="SM00408">
    <property type="entry name" value="IGc2"/>
    <property type="match status" value="2"/>
</dbReference>
<dbReference type="InterPro" id="IPR003599">
    <property type="entry name" value="Ig_sub"/>
</dbReference>
<evidence type="ECO:0000313" key="4">
    <source>
        <dbReference type="Proteomes" id="UP000245119"/>
    </source>
</evidence>
<organism evidence="3 4">
    <name type="scientific">Pomacea canaliculata</name>
    <name type="common">Golden apple snail</name>
    <dbReference type="NCBI Taxonomy" id="400727"/>
    <lineage>
        <taxon>Eukaryota</taxon>
        <taxon>Metazoa</taxon>
        <taxon>Spiralia</taxon>
        <taxon>Lophotrochozoa</taxon>
        <taxon>Mollusca</taxon>
        <taxon>Gastropoda</taxon>
        <taxon>Caenogastropoda</taxon>
        <taxon>Architaenioglossa</taxon>
        <taxon>Ampullarioidea</taxon>
        <taxon>Ampullariidae</taxon>
        <taxon>Pomacea</taxon>
    </lineage>
</organism>